<dbReference type="InterPro" id="IPR014030">
    <property type="entry name" value="Ketoacyl_synth_N"/>
</dbReference>
<dbReference type="Gene3D" id="3.30.70.3290">
    <property type="match status" value="1"/>
</dbReference>
<dbReference type="SUPFAM" id="SSF52151">
    <property type="entry name" value="FabD/lysophospholipase-like"/>
    <property type="match status" value="1"/>
</dbReference>
<dbReference type="InterPro" id="IPR016035">
    <property type="entry name" value="Acyl_Trfase/lysoPLipase"/>
</dbReference>
<evidence type="ECO:0000259" key="8">
    <source>
        <dbReference type="PROSITE" id="PS52004"/>
    </source>
</evidence>
<feature type="active site" description="Proton donor; for dehydratase activity" evidence="5">
    <location>
        <position position="1173"/>
    </location>
</feature>
<evidence type="ECO:0000256" key="4">
    <source>
        <dbReference type="ARBA" id="ARBA00023268"/>
    </source>
</evidence>
<dbReference type="InterPro" id="IPR049900">
    <property type="entry name" value="PKS_mFAS_DH"/>
</dbReference>
<evidence type="ECO:0000256" key="1">
    <source>
        <dbReference type="ARBA" id="ARBA00022450"/>
    </source>
</evidence>
<dbReference type="EMBL" id="JBBKTW010000005">
    <property type="protein sequence ID" value="MEN2989517.1"/>
    <property type="molecule type" value="Genomic_DNA"/>
</dbReference>
<dbReference type="SUPFAM" id="SSF55048">
    <property type="entry name" value="Probable ACP-binding domain of malonyl-CoA ACP transacylase"/>
    <property type="match status" value="1"/>
</dbReference>
<keyword evidence="1" id="KW-0596">Phosphopantetheine</keyword>
<feature type="active site" description="Proton acceptor; for dehydratase activity" evidence="5">
    <location>
        <position position="982"/>
    </location>
</feature>
<name>A0ABU9YL45_9PROT</name>
<feature type="region of interest" description="N-terminal hotdog fold" evidence="5">
    <location>
        <begin position="948"/>
        <end position="1087"/>
    </location>
</feature>
<sequence>MMQGSDQLNKAFRVIQHLEAEVAALRGARAPADALAEPAAIVGMACRMPGVAGDDGDGGGLDGFWSLLSQGRDAVVEVPPERWDIDALYDPDPDRPGRMSTRRGGFISGVDRFDAGFFNIAPREAALMDPQQRLLLELSWHALEHAAIAPDSLQGTPAGVFVGICASDYGRMAAADADNLNAYWGTGNVPSVAAGRIAYSFGLTGPCMSIDTACSSALVAVHCAADSLRRGECDAALAASANLVLAPEPTIAFSKAHMMSPDGRCQTFDARANGYVRSEGAAVLVLKTLSRARADGDRVWAVIRGSAVNQDGASGGLTVPNGPSQVALIRQALANAGLAPDQIGYIEAHGTGTALGDPIEVGALGQVFGQSHSADRPLYLGSVKTLVGHLEVAAGMAGLIKLVLSLNHGIIPGYPQLGDLSPHIPWAALPFNVVREPMPWPPGPRIAGISGFGFSGTNAHLIVEAPEVPVQEAPVQEVPVPAQPAHLFLLSARSDAALTALAARHAAHLRAHPDLPLDALSATLATGRDHLPHRLAVTATDMAGLAMALERAADGGAAGRRGQAPASAPRLGLLFSGQGAQYPGMGRRLYDLHPVFRAAIDRAAAILAPLIGADLRDLLWGDPGHRLSETGFTQPALFALEYALARLWLSWGLRPAFVAGHSVGEFAAACIAGVFSLDDGLRLIAARGRLMQALPDGGAMAVVPAGAAQVAPAVAAIVERMGDVVAIAGINAPDQTVISGARDAVLAVCARMKADYGVADRGLLDVSHAFHSPLMRPMLDDFRAVARSVTYARPSIGIVSGLTGRVAGDEIRDPEYWVRHVLAPVRFMDAVACMAGHGVGAWLEIGPRATLTGLAHACLDMAAPPLAVASLAADGDDWLRMLDALARLHLGGVALDWRRAGRLDQPLPRRLALPVYPFQRSRYWLPEPKAGGGVIAAAAARDGETGHHPLLGQPLINAAQPAGDRLYQAVLSTGRSRLLADHRVYDRVVVPGAAYVDMALAAGGSAAGGAASGGRGRPALRNLSIQAAMVLAADRPQVVQTVIGARDDGGGSGFRIFSTAAGDGGAEADAAWALHAAGDIVTGDHDQDAPQPVDLAGLRRRFAAGGHAMTADDFYGRYAAMGLQYGPAFRSVRQVFRMPDAADPDRPVLESLAEVAVDPAAMAGHVVHPALLDGCFQALGAVFADLGMGPAWLPVGIEAVRVLHAVPAMVWSHAVLRPRRQDGDPRAVADLRLIDADGRVVVVVDGLQAVPVDRRALAFVTAGWKDKVYVPGWVPQPHPEPRPAADPPAPDPTAGDGGWLVLADRGGAGARLAAALAAGGRRVVVIGPDDLAGAVDDPAAWMRLIAGRIDAEGMALAGILHLWALDVADSDDPAARAAAARLICGSTLGLVKALAAMPDRRLPRLWLVTAGSQMVADSGPAGMMQAMLWGFGRSIALEHPALDCTCIDLPPHETRLDDDLVAGILADLLAPATEPQLAWRQGQRHVARLSRAVSLQGRPALTLPPVGADQGFRLRATGYGAFDRLRLLPAARVAPADDAVEIEVRAAAVNFKDVLYALGMLTAFSEAAGIMTAPDQPLGFECAGRVVRLGAAVRGLAVGDAVFAMAPSAMASHVTVDRRLVHRMPAGHRMSGELSFAEAAALPTVFMTAIYSLERLAGIRPGDRVLIHACAGGVGQAAIQIARRAGAIVYGTASPAKWPVLKAQGVAHVMHSRTLDFADEIMAVTEGRGVDIVINSLTGAVIEKSADVLAPGGRFIEIGKIGIWSAERMAAYRPDISYAAFDLGEIDETGGGLQAELLGDVVRGLEAGHLRPLPVRGFSITRAEAAFRHLAQARNIGKVVLTMPDADAEAAAGGAGPIRADRSYLVTGGLGSLGRAIARRLVEDGARHVVLAGRHADDDAAAALIARFADTGADIRVWPLDVTDRAAVDAVLARMGRELAPPGGIIHAAGVLDDGVITRQDMDRFARVLAPKVDGAWTLHRASEAWAAAGGPALDVFVLFSSIASVTGAPGQANYAAANAAMDALARLRQAQGLPVTCINWGPWDADKGATDGATDGGMAARTQAANHARFAALGLGRMPAAHNLDVFSHLLTADLPVAMVADINWPRFRRGLPSAAAGATFALVDRQAVASGGAATGALFDRLKAAAPADRERLLIAALRAEVAIVVGLPAPDDIGLDQPLLKLGIDSLMAVELKNRIEAGLRCTLNPTLLFDHPTLQALGRHLAGAVLGLTGEAAVAAVPAGSDNRSSDDDGDSGRAMEAGMIEAGMIEGAVIDGGGPRLGLCRWAAATGAARAPAPLIICVHGILDQGAIWGPVAARLAAAGHEVVAPDLRGHGVSDHAPAGVLPTVFDFVADLARVVRQVVDLSGEGRPYVLVGHSIGSLAAALYAAHAPDGLAHLVLVEPVTPALRDGRPVVERLATDLRYLTEAPAHPVYPDIATAARMLGLNHPHLDAALALALARRVTRPVAGGVSWIWDTRLRNPLGADPGLSCQGYLDLLAGLRVPSTRIHGAESRFAGTPVLLDPDLNLPGSRSLTIAGSHNLHTDAPDLVRDLILAAIDTQAG</sequence>
<dbReference type="InterPro" id="IPR036291">
    <property type="entry name" value="NAD(P)-bd_dom_sf"/>
</dbReference>
<dbReference type="SMART" id="SM00825">
    <property type="entry name" value="PKS_KS"/>
    <property type="match status" value="1"/>
</dbReference>
<evidence type="ECO:0000256" key="2">
    <source>
        <dbReference type="ARBA" id="ARBA00022553"/>
    </source>
</evidence>
<feature type="region of interest" description="C-terminal hotdog fold" evidence="5">
    <location>
        <begin position="1103"/>
        <end position="1258"/>
    </location>
</feature>
<evidence type="ECO:0000259" key="9">
    <source>
        <dbReference type="PROSITE" id="PS52019"/>
    </source>
</evidence>
<feature type="compositionally biased region" description="Pro residues" evidence="6">
    <location>
        <begin position="1275"/>
        <end position="1291"/>
    </location>
</feature>
<dbReference type="InterPro" id="IPR016036">
    <property type="entry name" value="Malonyl_transacylase_ACP-bd"/>
</dbReference>
<dbReference type="PANTHER" id="PTHR43775:SF51">
    <property type="entry name" value="INACTIVE PHENOLPHTHIOCEROL SYNTHESIS POLYKETIDE SYNTHASE TYPE I PKS1-RELATED"/>
    <property type="match status" value="1"/>
</dbReference>
<dbReference type="Pfam" id="PF00550">
    <property type="entry name" value="PP-binding"/>
    <property type="match status" value="1"/>
</dbReference>
<dbReference type="Pfam" id="PF14765">
    <property type="entry name" value="PS-DH"/>
    <property type="match status" value="1"/>
</dbReference>
<feature type="region of interest" description="Disordered" evidence="6">
    <location>
        <begin position="1275"/>
        <end position="1298"/>
    </location>
</feature>
<dbReference type="PROSITE" id="PS50075">
    <property type="entry name" value="CARRIER"/>
    <property type="match status" value="1"/>
</dbReference>
<keyword evidence="10" id="KW-0378">Hydrolase</keyword>
<dbReference type="Gene3D" id="3.40.366.10">
    <property type="entry name" value="Malonyl-Coenzyme A Acyl Carrier Protein, domain 2"/>
    <property type="match status" value="1"/>
</dbReference>
<dbReference type="SUPFAM" id="SSF53474">
    <property type="entry name" value="alpha/beta-Hydrolases"/>
    <property type="match status" value="1"/>
</dbReference>
<reference evidence="10 11" key="1">
    <citation type="submission" date="2024-03" db="EMBL/GenBank/DDBJ databases">
        <title>High-quality draft genome sequencing of Tistrella sp. BH-R2-4.</title>
        <authorList>
            <person name="Dong C."/>
        </authorList>
    </citation>
    <scope>NUCLEOTIDE SEQUENCE [LARGE SCALE GENOMIC DNA]</scope>
    <source>
        <strain evidence="10 11">BH-R2-4</strain>
    </source>
</reference>
<dbReference type="InterPro" id="IPR014031">
    <property type="entry name" value="Ketoacyl_synth_C"/>
</dbReference>
<dbReference type="InterPro" id="IPR049551">
    <property type="entry name" value="PKS_DH_C"/>
</dbReference>
<dbReference type="Gene3D" id="3.40.47.10">
    <property type="match status" value="1"/>
</dbReference>
<dbReference type="CDD" id="cd05195">
    <property type="entry name" value="enoyl_red"/>
    <property type="match status" value="1"/>
</dbReference>
<dbReference type="InterPro" id="IPR020807">
    <property type="entry name" value="PKS_DH"/>
</dbReference>
<dbReference type="RefSeq" id="WP_345933082.1">
    <property type="nucleotide sequence ID" value="NZ_JBBKTV010000004.1"/>
</dbReference>
<dbReference type="GO" id="GO:0016787">
    <property type="term" value="F:hydrolase activity"/>
    <property type="evidence" value="ECO:0007669"/>
    <property type="project" value="UniProtKB-KW"/>
</dbReference>
<evidence type="ECO:0000259" key="7">
    <source>
        <dbReference type="PROSITE" id="PS50075"/>
    </source>
</evidence>
<dbReference type="PROSITE" id="PS52004">
    <property type="entry name" value="KS3_2"/>
    <property type="match status" value="1"/>
</dbReference>
<dbReference type="SMART" id="SM00822">
    <property type="entry name" value="PKS_KR"/>
    <property type="match status" value="1"/>
</dbReference>
<organism evidence="10 11">
    <name type="scientific">Tistrella arctica</name>
    <dbReference type="NCBI Taxonomy" id="3133430"/>
    <lineage>
        <taxon>Bacteria</taxon>
        <taxon>Pseudomonadati</taxon>
        <taxon>Pseudomonadota</taxon>
        <taxon>Alphaproteobacteria</taxon>
        <taxon>Geminicoccales</taxon>
        <taxon>Geminicoccaceae</taxon>
        <taxon>Tistrella</taxon>
    </lineage>
</organism>
<dbReference type="Pfam" id="PF13602">
    <property type="entry name" value="ADH_zinc_N_2"/>
    <property type="match status" value="1"/>
</dbReference>
<dbReference type="Pfam" id="PF08659">
    <property type="entry name" value="KR"/>
    <property type="match status" value="1"/>
</dbReference>
<dbReference type="InterPro" id="IPR050091">
    <property type="entry name" value="PKS_NRPS_Biosynth_Enz"/>
</dbReference>
<evidence type="ECO:0000256" key="5">
    <source>
        <dbReference type="PROSITE-ProRule" id="PRU01363"/>
    </source>
</evidence>
<feature type="domain" description="PKS/mFAS DH" evidence="9">
    <location>
        <begin position="948"/>
        <end position="1258"/>
    </location>
</feature>
<dbReference type="SUPFAM" id="SSF47336">
    <property type="entry name" value="ACP-like"/>
    <property type="match status" value="1"/>
</dbReference>
<dbReference type="PROSITE" id="PS00606">
    <property type="entry name" value="KS3_1"/>
    <property type="match status" value="1"/>
</dbReference>
<dbReference type="InterPro" id="IPR014043">
    <property type="entry name" value="Acyl_transferase_dom"/>
</dbReference>
<dbReference type="Gene3D" id="1.10.1200.10">
    <property type="entry name" value="ACP-like"/>
    <property type="match status" value="1"/>
</dbReference>
<dbReference type="InterPro" id="IPR057326">
    <property type="entry name" value="KR_dom"/>
</dbReference>
<dbReference type="InterPro" id="IPR016039">
    <property type="entry name" value="Thiolase-like"/>
</dbReference>
<dbReference type="InterPro" id="IPR013154">
    <property type="entry name" value="ADH-like_N"/>
</dbReference>
<comment type="caution">
    <text evidence="10">The sequence shown here is derived from an EMBL/GenBank/DDBJ whole genome shotgun (WGS) entry which is preliminary data.</text>
</comment>
<feature type="domain" description="Ketosynthase family 3 (KS3)" evidence="8">
    <location>
        <begin position="36"/>
        <end position="465"/>
    </location>
</feature>
<dbReference type="Gene3D" id="3.40.50.720">
    <property type="entry name" value="NAD(P)-binding Rossmann-like Domain"/>
    <property type="match status" value="3"/>
</dbReference>
<dbReference type="Pfam" id="PF02801">
    <property type="entry name" value="Ketoacyl-synt_C"/>
    <property type="match status" value="1"/>
</dbReference>
<dbReference type="SUPFAM" id="SSF51735">
    <property type="entry name" value="NAD(P)-binding Rossmann-fold domains"/>
    <property type="match status" value="3"/>
</dbReference>
<dbReference type="InterPro" id="IPR042104">
    <property type="entry name" value="PKS_dehydratase_sf"/>
</dbReference>
<dbReference type="Gene3D" id="3.40.50.1820">
    <property type="entry name" value="alpha/beta hydrolase"/>
    <property type="match status" value="1"/>
</dbReference>
<dbReference type="Pfam" id="PF00698">
    <property type="entry name" value="Acyl_transf_1"/>
    <property type="match status" value="1"/>
</dbReference>
<dbReference type="SMART" id="SM00827">
    <property type="entry name" value="PKS_AT"/>
    <property type="match status" value="1"/>
</dbReference>
<dbReference type="InterPro" id="IPR009081">
    <property type="entry name" value="PP-bd_ACP"/>
</dbReference>
<dbReference type="SMART" id="SM00829">
    <property type="entry name" value="PKS_ER"/>
    <property type="match status" value="1"/>
</dbReference>
<dbReference type="InterPro" id="IPR032821">
    <property type="entry name" value="PKS_assoc"/>
</dbReference>
<evidence type="ECO:0000313" key="10">
    <source>
        <dbReference type="EMBL" id="MEN2989517.1"/>
    </source>
</evidence>
<dbReference type="InterPro" id="IPR020806">
    <property type="entry name" value="PKS_PP-bd"/>
</dbReference>
<evidence type="ECO:0000256" key="6">
    <source>
        <dbReference type="SAM" id="MobiDB-lite"/>
    </source>
</evidence>
<keyword evidence="3" id="KW-0808">Transferase</keyword>
<gene>
    <name evidence="10" type="ORF">WG926_14470</name>
</gene>
<dbReference type="SUPFAM" id="SSF53901">
    <property type="entry name" value="Thiolase-like"/>
    <property type="match status" value="1"/>
</dbReference>
<keyword evidence="2" id="KW-0597">Phosphoprotein</keyword>
<dbReference type="InterPro" id="IPR020843">
    <property type="entry name" value="ER"/>
</dbReference>
<dbReference type="PROSITE" id="PS52019">
    <property type="entry name" value="PKS_MFAS_DH"/>
    <property type="match status" value="1"/>
</dbReference>
<dbReference type="InterPro" id="IPR029058">
    <property type="entry name" value="AB_hydrolase_fold"/>
</dbReference>
<dbReference type="InterPro" id="IPR000073">
    <property type="entry name" value="AB_hydrolase_1"/>
</dbReference>
<dbReference type="Gene3D" id="3.10.129.110">
    <property type="entry name" value="Polyketide synthase dehydratase"/>
    <property type="match status" value="1"/>
</dbReference>
<dbReference type="InterPro" id="IPR013968">
    <property type="entry name" value="PKS_KR"/>
</dbReference>
<dbReference type="SMART" id="SM01294">
    <property type="entry name" value="PKS_PP_betabranch"/>
    <property type="match status" value="1"/>
</dbReference>
<dbReference type="InterPro" id="IPR001227">
    <property type="entry name" value="Ac_transferase_dom_sf"/>
</dbReference>
<dbReference type="Pfam" id="PF21089">
    <property type="entry name" value="PKS_DH_N"/>
    <property type="match status" value="1"/>
</dbReference>
<keyword evidence="11" id="KW-1185">Reference proteome</keyword>
<dbReference type="InterPro" id="IPR036736">
    <property type="entry name" value="ACP-like_sf"/>
</dbReference>
<proteinExistence type="predicted"/>
<accession>A0ABU9YL45</accession>
<feature type="domain" description="Carrier" evidence="7">
    <location>
        <begin position="2151"/>
        <end position="2229"/>
    </location>
</feature>
<dbReference type="Proteomes" id="UP001413721">
    <property type="component" value="Unassembled WGS sequence"/>
</dbReference>
<dbReference type="Pfam" id="PF00109">
    <property type="entry name" value="ketoacyl-synt"/>
    <property type="match status" value="1"/>
</dbReference>
<dbReference type="CDD" id="cd00833">
    <property type="entry name" value="PKS"/>
    <property type="match status" value="1"/>
</dbReference>
<evidence type="ECO:0000313" key="11">
    <source>
        <dbReference type="Proteomes" id="UP001413721"/>
    </source>
</evidence>
<protein>
    <submittedName>
        <fullName evidence="10">Alpha/beta fold hydrolase</fullName>
    </submittedName>
</protein>
<dbReference type="SMART" id="SM00823">
    <property type="entry name" value="PKS_PP"/>
    <property type="match status" value="1"/>
</dbReference>
<dbReference type="Pfam" id="PF08240">
    <property type="entry name" value="ADH_N"/>
    <property type="match status" value="1"/>
</dbReference>
<dbReference type="Pfam" id="PF16197">
    <property type="entry name" value="KAsynt_C_assoc"/>
    <property type="match status" value="1"/>
</dbReference>
<dbReference type="InterPro" id="IPR020841">
    <property type="entry name" value="PKS_Beta-ketoAc_synthase_dom"/>
</dbReference>
<dbReference type="PANTHER" id="PTHR43775">
    <property type="entry name" value="FATTY ACID SYNTHASE"/>
    <property type="match status" value="1"/>
</dbReference>
<dbReference type="Gene3D" id="3.90.180.10">
    <property type="entry name" value="Medium-chain alcohol dehydrogenases, catalytic domain"/>
    <property type="match status" value="1"/>
</dbReference>
<dbReference type="InterPro" id="IPR011032">
    <property type="entry name" value="GroES-like_sf"/>
</dbReference>
<dbReference type="SUPFAM" id="SSF50129">
    <property type="entry name" value="GroES-like"/>
    <property type="match status" value="1"/>
</dbReference>
<dbReference type="SMART" id="SM00826">
    <property type="entry name" value="PKS_DH"/>
    <property type="match status" value="1"/>
</dbReference>
<dbReference type="InterPro" id="IPR018201">
    <property type="entry name" value="Ketoacyl_synth_AS"/>
</dbReference>
<dbReference type="Pfam" id="PF00561">
    <property type="entry name" value="Abhydrolase_1"/>
    <property type="match status" value="1"/>
</dbReference>
<dbReference type="InterPro" id="IPR049552">
    <property type="entry name" value="PKS_DH_N"/>
</dbReference>
<evidence type="ECO:0000256" key="3">
    <source>
        <dbReference type="ARBA" id="ARBA00022679"/>
    </source>
</evidence>
<keyword evidence="4" id="KW-0511">Multifunctional enzyme</keyword>